<gene>
    <name evidence="2" type="ORF">GCM10009544_44500</name>
</gene>
<evidence type="ECO:0000256" key="1">
    <source>
        <dbReference type="SAM" id="MobiDB-lite"/>
    </source>
</evidence>
<dbReference type="Proteomes" id="UP001499895">
    <property type="component" value="Unassembled WGS sequence"/>
</dbReference>
<dbReference type="Pfam" id="PF02567">
    <property type="entry name" value="PhzC-PhzF"/>
    <property type="match status" value="1"/>
</dbReference>
<sequence length="245" mass="25646">MGLNARMTAIRTLNVFTGPGGRGGNSLAVVTQGAAVPHDRQRQELTAELGHSETVFVDDARRGTVDIWTPAGRLPFAGHPLVGVGWLLGTPVLRPPAGEVPVRRDGNLTWIRAHPTWATGRHTRQYASPADVEALPAPPPGRGWLYAWAWQDETRGAVRARGFPRRGDHIAEDEATGAAALTLTGQLGRPLRIHQGTASLIRTRPHADGTIEIGGRVTPGAAGAAGAGTAAQSRGAHRVPGTAGG</sequence>
<feature type="region of interest" description="Disordered" evidence="1">
    <location>
        <begin position="221"/>
        <end position="245"/>
    </location>
</feature>
<dbReference type="InterPro" id="IPR003719">
    <property type="entry name" value="Phenazine_PhzF-like"/>
</dbReference>
<dbReference type="SUPFAM" id="SSF54506">
    <property type="entry name" value="Diaminopimelate epimerase-like"/>
    <property type="match status" value="1"/>
</dbReference>
<organism evidence="2 3">
    <name type="scientific">Streptomyces stramineus</name>
    <dbReference type="NCBI Taxonomy" id="173861"/>
    <lineage>
        <taxon>Bacteria</taxon>
        <taxon>Bacillati</taxon>
        <taxon>Actinomycetota</taxon>
        <taxon>Actinomycetes</taxon>
        <taxon>Kitasatosporales</taxon>
        <taxon>Streptomycetaceae</taxon>
        <taxon>Streptomyces</taxon>
    </lineage>
</organism>
<dbReference type="PIRSF" id="PIRSF016184">
    <property type="entry name" value="PhzC_PhzF"/>
    <property type="match status" value="1"/>
</dbReference>
<comment type="caution">
    <text evidence="2">The sequence shown here is derived from an EMBL/GenBank/DDBJ whole genome shotgun (WGS) entry which is preliminary data.</text>
</comment>
<protein>
    <submittedName>
        <fullName evidence="2">PhzF family phenazine biosynthesis protein</fullName>
    </submittedName>
</protein>
<dbReference type="Gene3D" id="3.10.310.10">
    <property type="entry name" value="Diaminopimelate Epimerase, Chain A, domain 1"/>
    <property type="match status" value="1"/>
</dbReference>
<evidence type="ECO:0000313" key="3">
    <source>
        <dbReference type="Proteomes" id="UP001499895"/>
    </source>
</evidence>
<name>A0ABP3KED9_9ACTN</name>
<proteinExistence type="predicted"/>
<dbReference type="EMBL" id="BAAAHB010000056">
    <property type="protein sequence ID" value="GAA0477653.1"/>
    <property type="molecule type" value="Genomic_DNA"/>
</dbReference>
<keyword evidence="3" id="KW-1185">Reference proteome</keyword>
<feature type="compositionally biased region" description="Low complexity" evidence="1">
    <location>
        <begin position="221"/>
        <end position="234"/>
    </location>
</feature>
<accession>A0ABP3KED9</accession>
<evidence type="ECO:0000313" key="2">
    <source>
        <dbReference type="EMBL" id="GAA0477653.1"/>
    </source>
</evidence>
<reference evidence="3" key="1">
    <citation type="journal article" date="2019" name="Int. J. Syst. Evol. Microbiol.">
        <title>The Global Catalogue of Microorganisms (GCM) 10K type strain sequencing project: providing services to taxonomists for standard genome sequencing and annotation.</title>
        <authorList>
            <consortium name="The Broad Institute Genomics Platform"/>
            <consortium name="The Broad Institute Genome Sequencing Center for Infectious Disease"/>
            <person name="Wu L."/>
            <person name="Ma J."/>
        </authorList>
    </citation>
    <scope>NUCLEOTIDE SEQUENCE [LARGE SCALE GENOMIC DNA]</scope>
    <source>
        <strain evidence="3">JCM 10649</strain>
    </source>
</reference>